<proteinExistence type="predicted"/>
<gene>
    <name evidence="1" type="ORF">PBS001_LOCUS1314</name>
</gene>
<keyword evidence="2" id="KW-1185">Reference proteome</keyword>
<evidence type="ECO:0000313" key="1">
    <source>
        <dbReference type="EMBL" id="CAH0514568.1"/>
    </source>
</evidence>
<evidence type="ECO:0000313" key="2">
    <source>
        <dbReference type="Proteomes" id="UP001158986"/>
    </source>
</evidence>
<protein>
    <submittedName>
        <fullName evidence="1">Uncharacterized protein</fullName>
    </submittedName>
</protein>
<sequence>MTASTTIIQNIKLFSNIFYILNGGREGDKILANCFLPFDIDSCRRWTDHLLLNDESWMMLLDDVAMKNRDRECNRKALVTVSQTLPYLANSAVYYDIFAAAHAFDIRHHAIVLMFVPKPPLHLPPISLLMAATSSQTGSAFSTEQFERCNVSSSTSLRSSI</sequence>
<dbReference type="EMBL" id="CAKLCB010000073">
    <property type="protein sequence ID" value="CAH0514568.1"/>
    <property type="molecule type" value="Genomic_DNA"/>
</dbReference>
<organism evidence="1 2">
    <name type="scientific">Peronospora belbahrii</name>
    <dbReference type="NCBI Taxonomy" id="622444"/>
    <lineage>
        <taxon>Eukaryota</taxon>
        <taxon>Sar</taxon>
        <taxon>Stramenopiles</taxon>
        <taxon>Oomycota</taxon>
        <taxon>Peronosporomycetes</taxon>
        <taxon>Peronosporales</taxon>
        <taxon>Peronosporaceae</taxon>
        <taxon>Peronospora</taxon>
    </lineage>
</organism>
<reference evidence="1 2" key="1">
    <citation type="submission" date="2021-11" db="EMBL/GenBank/DDBJ databases">
        <authorList>
            <person name="Islam A."/>
            <person name="Islam S."/>
            <person name="Flora M.S."/>
            <person name="Rahman M."/>
            <person name="Ziaur R.M."/>
            <person name="Epstein J.H."/>
            <person name="Hassan M."/>
            <person name="Klassen M."/>
            <person name="Woodard K."/>
            <person name="Webb A."/>
            <person name="Webby R.J."/>
            <person name="El Zowalaty M.E."/>
        </authorList>
    </citation>
    <scope>NUCLEOTIDE SEQUENCE [LARGE SCALE GENOMIC DNA]</scope>
    <source>
        <strain evidence="1">Pbs1</strain>
    </source>
</reference>
<name>A0ABN8CTM1_9STRA</name>
<accession>A0ABN8CTM1</accession>
<comment type="caution">
    <text evidence="1">The sequence shown here is derived from an EMBL/GenBank/DDBJ whole genome shotgun (WGS) entry which is preliminary data.</text>
</comment>
<dbReference type="Proteomes" id="UP001158986">
    <property type="component" value="Unassembled WGS sequence"/>
</dbReference>